<feature type="transmembrane region" description="Helical" evidence="1">
    <location>
        <begin position="6"/>
        <end position="23"/>
    </location>
</feature>
<keyword evidence="3" id="KW-1185">Reference proteome</keyword>
<feature type="non-terminal residue" evidence="2">
    <location>
        <position position="1"/>
    </location>
</feature>
<sequence>EDQGQTVGACHLVQIIAILLPFFRPLSIGTKFQVPSNGIHDISPAVIFLPNYVKSDK</sequence>
<dbReference type="AlphaFoldDB" id="A0A1R3JXU2"/>
<organism evidence="2 3">
    <name type="scientific">Corchorus olitorius</name>
    <dbReference type="NCBI Taxonomy" id="93759"/>
    <lineage>
        <taxon>Eukaryota</taxon>
        <taxon>Viridiplantae</taxon>
        <taxon>Streptophyta</taxon>
        <taxon>Embryophyta</taxon>
        <taxon>Tracheophyta</taxon>
        <taxon>Spermatophyta</taxon>
        <taxon>Magnoliopsida</taxon>
        <taxon>eudicotyledons</taxon>
        <taxon>Gunneridae</taxon>
        <taxon>Pentapetalae</taxon>
        <taxon>rosids</taxon>
        <taxon>malvids</taxon>
        <taxon>Malvales</taxon>
        <taxon>Malvaceae</taxon>
        <taxon>Grewioideae</taxon>
        <taxon>Apeibeae</taxon>
        <taxon>Corchorus</taxon>
    </lineage>
</organism>
<evidence type="ECO:0000256" key="1">
    <source>
        <dbReference type="SAM" id="Phobius"/>
    </source>
</evidence>
<evidence type="ECO:0000313" key="3">
    <source>
        <dbReference type="Proteomes" id="UP000187203"/>
    </source>
</evidence>
<keyword evidence="1" id="KW-0812">Transmembrane</keyword>
<evidence type="ECO:0000313" key="2">
    <source>
        <dbReference type="EMBL" id="OMO99666.1"/>
    </source>
</evidence>
<accession>A0A1R3JXU2</accession>
<protein>
    <submittedName>
        <fullName evidence="2">Uncharacterized protein</fullName>
    </submittedName>
</protein>
<dbReference type="EMBL" id="AWUE01015087">
    <property type="protein sequence ID" value="OMO99666.1"/>
    <property type="molecule type" value="Genomic_DNA"/>
</dbReference>
<keyword evidence="1" id="KW-0472">Membrane</keyword>
<proteinExistence type="predicted"/>
<keyword evidence="1" id="KW-1133">Transmembrane helix</keyword>
<comment type="caution">
    <text evidence="2">The sequence shown here is derived from an EMBL/GenBank/DDBJ whole genome shotgun (WGS) entry which is preliminary data.</text>
</comment>
<name>A0A1R3JXU2_9ROSI</name>
<reference evidence="3" key="1">
    <citation type="submission" date="2013-09" db="EMBL/GenBank/DDBJ databases">
        <title>Corchorus olitorius genome sequencing.</title>
        <authorList>
            <person name="Alam M."/>
            <person name="Haque M.S."/>
            <person name="Islam M.S."/>
            <person name="Emdad E.M."/>
            <person name="Islam M.M."/>
            <person name="Ahmed B."/>
            <person name="Halim A."/>
            <person name="Hossen Q.M.M."/>
            <person name="Hossain M.Z."/>
            <person name="Ahmed R."/>
            <person name="Khan M.M."/>
            <person name="Islam R."/>
            <person name="Rashid M.M."/>
            <person name="Khan S.A."/>
            <person name="Rahman M.S."/>
            <person name="Alam M."/>
            <person name="Yahiya A.S."/>
            <person name="Khan M.S."/>
            <person name="Azam M.S."/>
            <person name="Haque T."/>
            <person name="Lashkar M.Z.H."/>
            <person name="Akhand A.I."/>
            <person name="Morshed G."/>
            <person name="Roy S."/>
            <person name="Uddin K.S."/>
            <person name="Rabeya T."/>
            <person name="Hossain A.S."/>
            <person name="Chowdhury A."/>
            <person name="Snigdha A.R."/>
            <person name="Mortoza M.S."/>
            <person name="Matin S.A."/>
            <person name="Hoque S.M.E."/>
            <person name="Islam M.K."/>
            <person name="Roy D.K."/>
            <person name="Haider R."/>
            <person name="Moosa M.M."/>
            <person name="Elias S.M."/>
            <person name="Hasan A.M."/>
            <person name="Jahan S."/>
            <person name="Shafiuddin M."/>
            <person name="Mahmood N."/>
            <person name="Shommy N.S."/>
        </authorList>
    </citation>
    <scope>NUCLEOTIDE SEQUENCE [LARGE SCALE GENOMIC DNA]</scope>
    <source>
        <strain evidence="3">cv. O-4</strain>
    </source>
</reference>
<gene>
    <name evidence="2" type="ORF">COLO4_13170</name>
</gene>
<dbReference type="Proteomes" id="UP000187203">
    <property type="component" value="Unassembled WGS sequence"/>
</dbReference>